<evidence type="ECO:0000313" key="3">
    <source>
        <dbReference type="Proteomes" id="UP000580250"/>
    </source>
</evidence>
<comment type="caution">
    <text evidence="2">The sequence shown here is derived from an EMBL/GenBank/DDBJ whole genome shotgun (WGS) entry which is preliminary data.</text>
</comment>
<organism evidence="2 3">
    <name type="scientific">Meloidogyne enterolobii</name>
    <name type="common">Root-knot nematode worm</name>
    <name type="synonym">Meloidogyne mayaguensis</name>
    <dbReference type="NCBI Taxonomy" id="390850"/>
    <lineage>
        <taxon>Eukaryota</taxon>
        <taxon>Metazoa</taxon>
        <taxon>Ecdysozoa</taxon>
        <taxon>Nematoda</taxon>
        <taxon>Chromadorea</taxon>
        <taxon>Rhabditida</taxon>
        <taxon>Tylenchina</taxon>
        <taxon>Tylenchomorpha</taxon>
        <taxon>Tylenchoidea</taxon>
        <taxon>Meloidogynidae</taxon>
        <taxon>Meloidogyninae</taxon>
        <taxon>Meloidogyne</taxon>
    </lineage>
</organism>
<feature type="chain" id="PRO_5028076489" evidence="1">
    <location>
        <begin position="19"/>
        <end position="321"/>
    </location>
</feature>
<dbReference type="AlphaFoldDB" id="A0A6V7UX28"/>
<dbReference type="SUPFAM" id="SSF53756">
    <property type="entry name" value="UDP-Glycosyltransferase/glycogen phosphorylase"/>
    <property type="match status" value="1"/>
</dbReference>
<name>A0A6V7UX28_MELEN</name>
<sequence length="321" mass="37061">MLLPSITFLLGIVSLASCMMHGESSRNSRKERGNILEAEAVEVKKRALVITTNRDSKYFKMNSAFAYVLSDIFNVHFLILNTTNENEGKIKHGICNSFIQYDEKIPIENSLPNTYRIVKISGKFDENSALSLSQNKFHQREYKNNYKTIENEAFTTFKFLLQDEEYSSLIESLINAEFNVAFFDTRETGALFILLVLSIENVFGINNTHLNSYQFKYAGKKFPENVPEIFSATLDDHHLAIRKKHQQLKNYMDSVKLFETVHKEMDDFFGTSLLDLYTKIKGIFINSHELIDFPLGEYKPENVYYVGGIHLTELKNKLVCH</sequence>
<protein>
    <submittedName>
        <fullName evidence="2">Uncharacterized protein</fullName>
    </submittedName>
</protein>
<gene>
    <name evidence="2" type="ORF">MENT_LOCUS17898</name>
</gene>
<dbReference type="OrthoDB" id="5900669at2759"/>
<feature type="signal peptide" evidence="1">
    <location>
        <begin position="1"/>
        <end position="18"/>
    </location>
</feature>
<accession>A0A6V7UX28</accession>
<proteinExistence type="predicted"/>
<reference evidence="2 3" key="1">
    <citation type="submission" date="2020-08" db="EMBL/GenBank/DDBJ databases">
        <authorList>
            <person name="Koutsovoulos G."/>
            <person name="Danchin GJ E."/>
        </authorList>
    </citation>
    <scope>NUCLEOTIDE SEQUENCE [LARGE SCALE GENOMIC DNA]</scope>
</reference>
<dbReference type="EMBL" id="CAJEWN010000118">
    <property type="protein sequence ID" value="CAD2166532.1"/>
    <property type="molecule type" value="Genomic_DNA"/>
</dbReference>
<evidence type="ECO:0000313" key="2">
    <source>
        <dbReference type="EMBL" id="CAD2166532.1"/>
    </source>
</evidence>
<keyword evidence="1" id="KW-0732">Signal</keyword>
<dbReference type="Proteomes" id="UP000580250">
    <property type="component" value="Unassembled WGS sequence"/>
</dbReference>
<evidence type="ECO:0000256" key="1">
    <source>
        <dbReference type="SAM" id="SignalP"/>
    </source>
</evidence>